<evidence type="ECO:0000313" key="3">
    <source>
        <dbReference type="Proteomes" id="UP001207930"/>
    </source>
</evidence>
<dbReference type="RefSeq" id="WP_264502993.1">
    <property type="nucleotide sequence ID" value="NZ_JAPDDS010000014.1"/>
</dbReference>
<evidence type="ECO:0000313" key="2">
    <source>
        <dbReference type="EMBL" id="MCW1887039.1"/>
    </source>
</evidence>
<dbReference type="Proteomes" id="UP001207930">
    <property type="component" value="Unassembled WGS sequence"/>
</dbReference>
<keyword evidence="1" id="KW-1277">Toxin-antitoxin system</keyword>
<reference evidence="2 3" key="1">
    <citation type="submission" date="2022-10" db="EMBL/GenBank/DDBJ databases">
        <title>Luteolibacter flavescens strain MCCC 1K03193, whole genome shotgun sequencing project.</title>
        <authorList>
            <person name="Zhao G."/>
            <person name="Shen L."/>
        </authorList>
    </citation>
    <scope>NUCLEOTIDE SEQUENCE [LARGE SCALE GENOMIC DNA]</scope>
    <source>
        <strain evidence="2 3">MCCC 1K03193</strain>
    </source>
</reference>
<proteinExistence type="predicted"/>
<name>A0ABT3FUR9_9BACT</name>
<sequence>MSDRIIYTPDSAQDIAESYDWYEGHEPGLGEQFLLSVEACASRIQRNPAAYPPVADGFRKAALKRFPFEIFYEATPDHITIYAVYHFSRDPKKWRARLKKRK</sequence>
<dbReference type="InterPro" id="IPR035093">
    <property type="entry name" value="RelE/ParE_toxin_dom_sf"/>
</dbReference>
<gene>
    <name evidence="2" type="ORF">OKA04_20040</name>
</gene>
<dbReference type="EMBL" id="JAPDDS010000014">
    <property type="protein sequence ID" value="MCW1887039.1"/>
    <property type="molecule type" value="Genomic_DNA"/>
</dbReference>
<organism evidence="2 3">
    <name type="scientific">Luteolibacter flavescens</name>
    <dbReference type="NCBI Taxonomy" id="1859460"/>
    <lineage>
        <taxon>Bacteria</taxon>
        <taxon>Pseudomonadati</taxon>
        <taxon>Verrucomicrobiota</taxon>
        <taxon>Verrucomicrobiia</taxon>
        <taxon>Verrucomicrobiales</taxon>
        <taxon>Verrucomicrobiaceae</taxon>
        <taxon>Luteolibacter</taxon>
    </lineage>
</organism>
<protein>
    <submittedName>
        <fullName evidence="2">Type II toxin-antitoxin system RelE/ParE family toxin</fullName>
    </submittedName>
</protein>
<evidence type="ECO:0000256" key="1">
    <source>
        <dbReference type="ARBA" id="ARBA00022649"/>
    </source>
</evidence>
<dbReference type="InterPro" id="IPR007712">
    <property type="entry name" value="RelE/ParE_toxin"/>
</dbReference>
<dbReference type="Pfam" id="PF05016">
    <property type="entry name" value="ParE_toxin"/>
    <property type="match status" value="1"/>
</dbReference>
<dbReference type="Gene3D" id="3.30.2310.20">
    <property type="entry name" value="RelE-like"/>
    <property type="match status" value="1"/>
</dbReference>
<comment type="caution">
    <text evidence="2">The sequence shown here is derived from an EMBL/GenBank/DDBJ whole genome shotgun (WGS) entry which is preliminary data.</text>
</comment>
<accession>A0ABT3FUR9</accession>
<keyword evidence="3" id="KW-1185">Reference proteome</keyword>